<dbReference type="SUPFAM" id="SSF52058">
    <property type="entry name" value="L domain-like"/>
    <property type="match status" value="1"/>
</dbReference>
<gene>
    <name evidence="2" type="ORF">GOODEAATRI_019043</name>
</gene>
<keyword evidence="1" id="KW-0732">Signal</keyword>
<dbReference type="InterPro" id="IPR050328">
    <property type="entry name" value="Dev_Immune_Receptor"/>
</dbReference>
<name>A0ABV0NBT8_9TELE</name>
<reference evidence="2 3" key="1">
    <citation type="submission" date="2021-06" db="EMBL/GenBank/DDBJ databases">
        <authorList>
            <person name="Palmer J.M."/>
        </authorList>
    </citation>
    <scope>NUCLEOTIDE SEQUENCE [LARGE SCALE GENOMIC DNA]</scope>
    <source>
        <strain evidence="2 3">GA_2019</strain>
        <tissue evidence="2">Muscle</tissue>
    </source>
</reference>
<dbReference type="Pfam" id="PF13855">
    <property type="entry name" value="LRR_8"/>
    <property type="match status" value="1"/>
</dbReference>
<proteinExistence type="predicted"/>
<evidence type="ECO:0000313" key="3">
    <source>
        <dbReference type="Proteomes" id="UP001476798"/>
    </source>
</evidence>
<evidence type="ECO:0000313" key="2">
    <source>
        <dbReference type="EMBL" id="MEQ2168865.1"/>
    </source>
</evidence>
<dbReference type="PANTHER" id="PTHR24373:SF275">
    <property type="entry name" value="TIR DOMAIN-CONTAINING PROTEIN"/>
    <property type="match status" value="1"/>
</dbReference>
<sequence length="119" mass="13544">MLDHNPLSSLTHETFFGLRSLVFLSMVQTSLQQLPHPSFCQHMPALDWLDLEGNQIQTLNYSILKTCSKLEVLLLMDNRITGVPENTFQSLWKLAELTVLCSHLLKDICNSPLSAKRPH</sequence>
<keyword evidence="3" id="KW-1185">Reference proteome</keyword>
<accession>A0ABV0NBT8</accession>
<dbReference type="Gene3D" id="3.80.10.10">
    <property type="entry name" value="Ribonuclease Inhibitor"/>
    <property type="match status" value="1"/>
</dbReference>
<organism evidence="2 3">
    <name type="scientific">Goodea atripinnis</name>
    <dbReference type="NCBI Taxonomy" id="208336"/>
    <lineage>
        <taxon>Eukaryota</taxon>
        <taxon>Metazoa</taxon>
        <taxon>Chordata</taxon>
        <taxon>Craniata</taxon>
        <taxon>Vertebrata</taxon>
        <taxon>Euteleostomi</taxon>
        <taxon>Actinopterygii</taxon>
        <taxon>Neopterygii</taxon>
        <taxon>Teleostei</taxon>
        <taxon>Neoteleostei</taxon>
        <taxon>Acanthomorphata</taxon>
        <taxon>Ovalentaria</taxon>
        <taxon>Atherinomorphae</taxon>
        <taxon>Cyprinodontiformes</taxon>
        <taxon>Goodeidae</taxon>
        <taxon>Goodea</taxon>
    </lineage>
</organism>
<dbReference type="Proteomes" id="UP001476798">
    <property type="component" value="Unassembled WGS sequence"/>
</dbReference>
<protein>
    <submittedName>
        <fullName evidence="2">Uncharacterized protein</fullName>
    </submittedName>
</protein>
<dbReference type="EMBL" id="JAHRIO010031647">
    <property type="protein sequence ID" value="MEQ2168865.1"/>
    <property type="molecule type" value="Genomic_DNA"/>
</dbReference>
<dbReference type="InterPro" id="IPR032675">
    <property type="entry name" value="LRR_dom_sf"/>
</dbReference>
<dbReference type="PANTHER" id="PTHR24373">
    <property type="entry name" value="SLIT RELATED LEUCINE-RICH REPEAT NEURONAL PROTEIN"/>
    <property type="match status" value="1"/>
</dbReference>
<dbReference type="InterPro" id="IPR001611">
    <property type="entry name" value="Leu-rich_rpt"/>
</dbReference>
<evidence type="ECO:0000256" key="1">
    <source>
        <dbReference type="ARBA" id="ARBA00022729"/>
    </source>
</evidence>
<comment type="caution">
    <text evidence="2">The sequence shown here is derived from an EMBL/GenBank/DDBJ whole genome shotgun (WGS) entry which is preliminary data.</text>
</comment>